<evidence type="ECO:0000313" key="2">
    <source>
        <dbReference type="EMBL" id="CAM0152596.1"/>
    </source>
</evidence>
<evidence type="ECO:0000313" key="1">
    <source>
        <dbReference type="EMBL" id="CAM0146855.1"/>
    </source>
</evidence>
<organism evidence="1 4">
    <name type="scientific">Urochloa decumbens</name>
    <dbReference type="NCBI Taxonomy" id="240449"/>
    <lineage>
        <taxon>Eukaryota</taxon>
        <taxon>Viridiplantae</taxon>
        <taxon>Streptophyta</taxon>
        <taxon>Embryophyta</taxon>
        <taxon>Tracheophyta</taxon>
        <taxon>Spermatophyta</taxon>
        <taxon>Magnoliopsida</taxon>
        <taxon>Liliopsida</taxon>
        <taxon>Poales</taxon>
        <taxon>Poaceae</taxon>
        <taxon>PACMAD clade</taxon>
        <taxon>Panicoideae</taxon>
        <taxon>Panicodae</taxon>
        <taxon>Paniceae</taxon>
        <taxon>Melinidinae</taxon>
        <taxon>Urochloa</taxon>
    </lineage>
</organism>
<dbReference type="EMBL" id="CAXIPR030000734">
    <property type="protein sequence ID" value="CAM0146855.1"/>
    <property type="molecule type" value="Genomic_DNA"/>
</dbReference>
<keyword evidence="4" id="KW-1185">Reference proteome</keyword>
<name>A0ABC9GWR8_9POAL</name>
<protein>
    <submittedName>
        <fullName evidence="1">Uncharacterized protein</fullName>
    </submittedName>
</protein>
<gene>
    <name evidence="1" type="ORF">URODEC1_LOCUS120370</name>
    <name evidence="2" type="ORF">URODEC1_LOCUS125395</name>
    <name evidence="3" type="ORF">URODEC1_LOCUS125457</name>
</gene>
<dbReference type="Proteomes" id="UP001497457">
    <property type="component" value="Unassembled WGS sequence"/>
</dbReference>
<evidence type="ECO:0000313" key="4">
    <source>
        <dbReference type="Proteomes" id="UP001497457"/>
    </source>
</evidence>
<sequence>MIVNCSFVKSIWHRISLDFNLPQLHQRLAFRNIRTWWHTVTTTPSAITKAQLQAIIYSAWNIWKERCRRVFDNKAITANQLIDLINQDVAAYKAARESI</sequence>
<dbReference type="EMBL" id="CAXIPR030006030">
    <property type="protein sequence ID" value="CAM0152596.1"/>
    <property type="molecule type" value="Genomic_DNA"/>
</dbReference>
<evidence type="ECO:0000313" key="3">
    <source>
        <dbReference type="EMBL" id="CAM0152662.1"/>
    </source>
</evidence>
<accession>A0ABC9GWR8</accession>
<reference evidence="1 4" key="1">
    <citation type="submission" date="2024-10" db="EMBL/GenBank/DDBJ databases">
        <authorList>
            <person name="Ryan C."/>
        </authorList>
    </citation>
    <scope>NUCLEOTIDE SEQUENCE [LARGE SCALE GENOMIC DNA]</scope>
</reference>
<dbReference type="EMBL" id="CAXIPR030006179">
    <property type="protein sequence ID" value="CAM0152662.1"/>
    <property type="molecule type" value="Genomic_DNA"/>
</dbReference>
<proteinExistence type="predicted"/>
<comment type="caution">
    <text evidence="1">The sequence shown here is derived from an EMBL/GenBank/DDBJ whole genome shotgun (WGS) entry which is preliminary data.</text>
</comment>
<dbReference type="AlphaFoldDB" id="A0ABC9GWR8"/>